<dbReference type="NCBIfam" id="TIGR01034">
    <property type="entry name" value="metK"/>
    <property type="match status" value="1"/>
</dbReference>
<dbReference type="InterPro" id="IPR022629">
    <property type="entry name" value="S-AdoMet_synt_central"/>
</dbReference>
<dbReference type="InterPro" id="IPR022631">
    <property type="entry name" value="ADOMET_SYNTHASE_CS"/>
</dbReference>
<evidence type="ECO:0000256" key="11">
    <source>
        <dbReference type="ARBA" id="ARBA00022842"/>
    </source>
</evidence>
<organism evidence="17 18">
    <name type="scientific">Candidatus Gallimonas intestinavium</name>
    <dbReference type="NCBI Taxonomy" id="2838603"/>
    <lineage>
        <taxon>Bacteria</taxon>
        <taxon>Bacillati</taxon>
        <taxon>Bacillota</taxon>
        <taxon>Clostridia</taxon>
        <taxon>Candidatus Gallimonas</taxon>
    </lineage>
</organism>
<comment type="cofactor">
    <cofactor evidence="1">
        <name>Mg(2+)</name>
        <dbReference type="ChEBI" id="CHEBI:18420"/>
    </cofactor>
</comment>
<comment type="cofactor">
    <cofactor evidence="2">
        <name>K(+)</name>
        <dbReference type="ChEBI" id="CHEBI:29103"/>
    </cofactor>
</comment>
<feature type="domain" description="S-adenosylmethionine synthetase C-terminal" evidence="16">
    <location>
        <begin position="116"/>
        <end position="253"/>
    </location>
</feature>
<keyword evidence="10" id="KW-0067">ATP-binding</keyword>
<dbReference type="AlphaFoldDB" id="A0A9D2G6T1"/>
<keyword evidence="7 17" id="KW-0808">Transferase</keyword>
<sequence>GDQGMMFGYACRETEELMPLPIVLAHKLAKKLAQLRKDGTLGYLRPDGKTQVTVEYDGKTPVRVDTIVLSTQHDAEVSQERIAADMKESVIKAVIPAGLLDENTKYLINPTGRFEIGGPEGDSGLTGRKIVVDTYGGRCPHGGGAFSGKDPTKVDRSATYMARYICKNVVASGLADEIELQVAYAIGVARPVSVFVDTFGTGRLDDETLAEVIKKEFDLRPAAIIDTLGLQQPIYAETSAYGHFGRESFPWERTDRAESLKKYLK</sequence>
<dbReference type="PROSITE" id="PS00377">
    <property type="entry name" value="ADOMET_SYNTHASE_2"/>
    <property type="match status" value="1"/>
</dbReference>
<evidence type="ECO:0000256" key="9">
    <source>
        <dbReference type="ARBA" id="ARBA00022741"/>
    </source>
</evidence>
<dbReference type="CDD" id="cd18079">
    <property type="entry name" value="S-AdoMet_synt"/>
    <property type="match status" value="1"/>
</dbReference>
<evidence type="ECO:0000256" key="1">
    <source>
        <dbReference type="ARBA" id="ARBA00001946"/>
    </source>
</evidence>
<dbReference type="FunFam" id="3.30.300.10:FF:000003">
    <property type="entry name" value="S-adenosylmethionine synthase"/>
    <property type="match status" value="1"/>
</dbReference>
<comment type="caution">
    <text evidence="17">The sequence shown here is derived from an EMBL/GenBank/DDBJ whole genome shotgun (WGS) entry which is preliminary data.</text>
</comment>
<evidence type="ECO:0000256" key="12">
    <source>
        <dbReference type="ARBA" id="ARBA00022958"/>
    </source>
</evidence>
<dbReference type="GO" id="GO:0046872">
    <property type="term" value="F:metal ion binding"/>
    <property type="evidence" value="ECO:0007669"/>
    <property type="project" value="UniProtKB-KW"/>
</dbReference>
<evidence type="ECO:0000256" key="8">
    <source>
        <dbReference type="ARBA" id="ARBA00022723"/>
    </source>
</evidence>
<reference evidence="17" key="1">
    <citation type="journal article" date="2021" name="PeerJ">
        <title>Extensive microbial diversity within the chicken gut microbiome revealed by metagenomics and culture.</title>
        <authorList>
            <person name="Gilroy R."/>
            <person name="Ravi A."/>
            <person name="Getino M."/>
            <person name="Pursley I."/>
            <person name="Horton D.L."/>
            <person name="Alikhan N.F."/>
            <person name="Baker D."/>
            <person name="Gharbi K."/>
            <person name="Hall N."/>
            <person name="Watson M."/>
            <person name="Adriaenssens E.M."/>
            <person name="Foster-Nyarko E."/>
            <person name="Jarju S."/>
            <person name="Secka A."/>
            <person name="Antonio M."/>
            <person name="Oren A."/>
            <person name="Chaudhuri R.R."/>
            <person name="La Ragione R."/>
            <person name="Hildebrand F."/>
            <person name="Pallen M.J."/>
        </authorList>
    </citation>
    <scope>NUCLEOTIDE SEQUENCE</scope>
    <source>
        <strain evidence="17">ChiW7-2402</strain>
    </source>
</reference>
<evidence type="ECO:0000313" key="18">
    <source>
        <dbReference type="Proteomes" id="UP000824102"/>
    </source>
</evidence>
<dbReference type="GO" id="GO:0004478">
    <property type="term" value="F:methionine adenosyltransferase activity"/>
    <property type="evidence" value="ECO:0007669"/>
    <property type="project" value="UniProtKB-UniRule"/>
</dbReference>
<dbReference type="InterPro" id="IPR002133">
    <property type="entry name" value="S-AdoMet_synthetase"/>
</dbReference>
<dbReference type="GO" id="GO:0005524">
    <property type="term" value="F:ATP binding"/>
    <property type="evidence" value="ECO:0007669"/>
    <property type="project" value="UniProtKB-KW"/>
</dbReference>
<keyword evidence="8" id="KW-0479">Metal-binding</keyword>
<accession>A0A9D2G6T1</accession>
<protein>
    <recommendedName>
        <fullName evidence="5 13">Methionine adenosyltransferase</fullName>
        <ecNumber evidence="5 13">2.5.1.6</ecNumber>
    </recommendedName>
</protein>
<feature type="non-terminal residue" evidence="17">
    <location>
        <position position="1"/>
    </location>
</feature>
<reference evidence="17" key="2">
    <citation type="submission" date="2021-04" db="EMBL/GenBank/DDBJ databases">
        <authorList>
            <person name="Gilroy R."/>
        </authorList>
    </citation>
    <scope>NUCLEOTIDE SEQUENCE</scope>
    <source>
        <strain evidence="17">ChiW7-2402</strain>
    </source>
</reference>
<dbReference type="SUPFAM" id="SSF55973">
    <property type="entry name" value="S-adenosylmethionine synthetase"/>
    <property type="match status" value="2"/>
</dbReference>
<keyword evidence="11" id="KW-0460">Magnesium</keyword>
<dbReference type="InterPro" id="IPR022636">
    <property type="entry name" value="S-AdoMet_synthetase_sfam"/>
</dbReference>
<comment type="similarity">
    <text evidence="4 14">Belongs to the AdoMet synthase family.</text>
</comment>
<dbReference type="GO" id="GO:0006730">
    <property type="term" value="P:one-carbon metabolic process"/>
    <property type="evidence" value="ECO:0007669"/>
    <property type="project" value="UniProtKB-KW"/>
</dbReference>
<evidence type="ECO:0000256" key="3">
    <source>
        <dbReference type="ARBA" id="ARBA00005224"/>
    </source>
</evidence>
<dbReference type="EMBL" id="DXBB01000099">
    <property type="protein sequence ID" value="HIZ73317.1"/>
    <property type="molecule type" value="Genomic_DNA"/>
</dbReference>
<evidence type="ECO:0000256" key="6">
    <source>
        <dbReference type="ARBA" id="ARBA00022563"/>
    </source>
</evidence>
<evidence type="ECO:0000256" key="14">
    <source>
        <dbReference type="RuleBase" id="RU004462"/>
    </source>
</evidence>
<name>A0A9D2G6T1_9FIRM</name>
<keyword evidence="9" id="KW-0547">Nucleotide-binding</keyword>
<dbReference type="Proteomes" id="UP000824102">
    <property type="component" value="Unassembled WGS sequence"/>
</dbReference>
<evidence type="ECO:0000256" key="10">
    <source>
        <dbReference type="ARBA" id="ARBA00022840"/>
    </source>
</evidence>
<evidence type="ECO:0000259" key="16">
    <source>
        <dbReference type="Pfam" id="PF02773"/>
    </source>
</evidence>
<dbReference type="GO" id="GO:0006556">
    <property type="term" value="P:S-adenosylmethionine biosynthetic process"/>
    <property type="evidence" value="ECO:0007669"/>
    <property type="project" value="UniProtKB-UniRule"/>
</dbReference>
<comment type="pathway">
    <text evidence="3">Amino-acid biosynthesis; S-adenosyl-L-methionine biosynthesis; S-adenosyl-L-methionine from L-methionine: step 1/1.</text>
</comment>
<proteinExistence type="inferred from homology"/>
<evidence type="ECO:0000313" key="17">
    <source>
        <dbReference type="EMBL" id="HIZ73317.1"/>
    </source>
</evidence>
<evidence type="ECO:0000256" key="7">
    <source>
        <dbReference type="ARBA" id="ARBA00022679"/>
    </source>
</evidence>
<feature type="domain" description="S-adenosylmethionine synthetase central" evidence="15">
    <location>
        <begin position="1"/>
        <end position="114"/>
    </location>
</feature>
<evidence type="ECO:0000256" key="4">
    <source>
        <dbReference type="ARBA" id="ARBA00009685"/>
    </source>
</evidence>
<evidence type="ECO:0000256" key="13">
    <source>
        <dbReference type="NCBIfam" id="TIGR01034"/>
    </source>
</evidence>
<dbReference type="Pfam" id="PF02773">
    <property type="entry name" value="S-AdoMet_synt_C"/>
    <property type="match status" value="1"/>
</dbReference>
<dbReference type="InterPro" id="IPR022630">
    <property type="entry name" value="S-AdoMet_synt_C"/>
</dbReference>
<evidence type="ECO:0000256" key="2">
    <source>
        <dbReference type="ARBA" id="ARBA00001958"/>
    </source>
</evidence>
<keyword evidence="6" id="KW-0554">One-carbon metabolism</keyword>
<dbReference type="EC" id="2.5.1.6" evidence="5 13"/>
<dbReference type="Pfam" id="PF02772">
    <property type="entry name" value="S-AdoMet_synt_M"/>
    <property type="match status" value="1"/>
</dbReference>
<evidence type="ECO:0000256" key="5">
    <source>
        <dbReference type="ARBA" id="ARBA00012828"/>
    </source>
</evidence>
<evidence type="ECO:0000259" key="15">
    <source>
        <dbReference type="Pfam" id="PF02772"/>
    </source>
</evidence>
<keyword evidence="12" id="KW-0630">Potassium</keyword>
<gene>
    <name evidence="17" type="primary">metK</name>
    <name evidence="17" type="ORF">H9964_07030</name>
</gene>
<dbReference type="Gene3D" id="3.30.300.10">
    <property type="match status" value="3"/>
</dbReference>
<dbReference type="PANTHER" id="PTHR11964">
    <property type="entry name" value="S-ADENOSYLMETHIONINE SYNTHETASE"/>
    <property type="match status" value="1"/>
</dbReference>